<accession>A0A1Y1ZB87</accession>
<dbReference type="Proteomes" id="UP000193920">
    <property type="component" value="Unassembled WGS sequence"/>
</dbReference>
<evidence type="ECO:0000313" key="2">
    <source>
        <dbReference type="EMBL" id="ORY07573.1"/>
    </source>
</evidence>
<feature type="chain" id="PRO_5012530835" evidence="1">
    <location>
        <begin position="23"/>
        <end position="311"/>
    </location>
</feature>
<dbReference type="AlphaFoldDB" id="A0A1Y1ZB87"/>
<comment type="caution">
    <text evidence="2">The sequence shown here is derived from an EMBL/GenBank/DDBJ whole genome shotgun (WGS) entry which is preliminary data.</text>
</comment>
<organism evidence="2 3">
    <name type="scientific">Neocallimastix californiae</name>
    <dbReference type="NCBI Taxonomy" id="1754190"/>
    <lineage>
        <taxon>Eukaryota</taxon>
        <taxon>Fungi</taxon>
        <taxon>Fungi incertae sedis</taxon>
        <taxon>Chytridiomycota</taxon>
        <taxon>Chytridiomycota incertae sedis</taxon>
        <taxon>Neocallimastigomycetes</taxon>
        <taxon>Neocallimastigales</taxon>
        <taxon>Neocallimastigaceae</taxon>
        <taxon>Neocallimastix</taxon>
    </lineage>
</organism>
<keyword evidence="1" id="KW-0732">Signal</keyword>
<dbReference type="EMBL" id="MCOG01000430">
    <property type="protein sequence ID" value="ORY07573.1"/>
    <property type="molecule type" value="Genomic_DNA"/>
</dbReference>
<evidence type="ECO:0000313" key="3">
    <source>
        <dbReference type="Proteomes" id="UP000193920"/>
    </source>
</evidence>
<keyword evidence="3" id="KW-1185">Reference proteome</keyword>
<protein>
    <submittedName>
        <fullName evidence="2">Uncharacterized protein</fullName>
    </submittedName>
</protein>
<feature type="signal peptide" evidence="1">
    <location>
        <begin position="1"/>
        <end position="22"/>
    </location>
</feature>
<gene>
    <name evidence="2" type="ORF">LY90DRAFT_709138</name>
</gene>
<name>A0A1Y1ZB87_9FUNG</name>
<evidence type="ECO:0000256" key="1">
    <source>
        <dbReference type="SAM" id="SignalP"/>
    </source>
</evidence>
<reference evidence="2 3" key="1">
    <citation type="submission" date="2016-08" db="EMBL/GenBank/DDBJ databases">
        <title>A Parts List for Fungal Cellulosomes Revealed by Comparative Genomics.</title>
        <authorList>
            <consortium name="DOE Joint Genome Institute"/>
            <person name="Haitjema C.H."/>
            <person name="Gilmore S.P."/>
            <person name="Henske J.K."/>
            <person name="Solomon K.V."/>
            <person name="De Groot R."/>
            <person name="Kuo A."/>
            <person name="Mondo S.J."/>
            <person name="Salamov A.A."/>
            <person name="Labutti K."/>
            <person name="Zhao Z."/>
            <person name="Chiniquy J."/>
            <person name="Barry K."/>
            <person name="Brewer H.M."/>
            <person name="Purvine S.O."/>
            <person name="Wright A.T."/>
            <person name="Boxma B."/>
            <person name="Van Alen T."/>
            <person name="Hackstein J.H."/>
            <person name="Baker S.E."/>
            <person name="Grigoriev I.V."/>
            <person name="O'Malley M.A."/>
        </authorList>
    </citation>
    <scope>NUCLEOTIDE SEQUENCE [LARGE SCALE GENOMIC DNA]</scope>
    <source>
        <strain evidence="2 3">G1</strain>
    </source>
</reference>
<sequence>MKLNNYLLPLLLIFVFSVKTRGYYITENEVLKTKTVNAVVPTVSITTKRVCNFMQKNKEKVRKRCVDATKGNGFLVLNSLLPDCRDYYVCFSGEKPLTSTSTNPDDYSQCITIYGNIFCSVAFQETNIDINQYTFLEYVEKVHKLFGSYYLPYKKFSDNDETTNQIQITTSKALPWNDKTTLTVPITSAKLINPSTITKLYTRTYATKKICGLDEKTKLRLREYCIRSNGFLIINSFLPNCNNYHVCFGLATDEVKDETNCIEIYGRKYCSVVFEYTDIDCEDCSFLEYVKKVENLFGSDFFKYKTISNTN</sequence>
<proteinExistence type="predicted"/>